<feature type="active site" description="Proton acceptor" evidence="8">
    <location>
        <position position="54"/>
    </location>
</feature>
<dbReference type="Pfam" id="PF00290">
    <property type="entry name" value="Trp_syntA"/>
    <property type="match status" value="1"/>
</dbReference>
<dbReference type="InterPro" id="IPR002028">
    <property type="entry name" value="Trp_synthase_suA"/>
</dbReference>
<comment type="function">
    <text evidence="8">The alpha subunit is responsible for the aldol cleavage of indoleglycerol phosphate to indole and glyceraldehyde 3-phosphate.</text>
</comment>
<dbReference type="EMBL" id="DVJQ01000002">
    <property type="protein sequence ID" value="HIS73461.1"/>
    <property type="molecule type" value="Genomic_DNA"/>
</dbReference>
<evidence type="ECO:0000256" key="2">
    <source>
        <dbReference type="ARBA" id="ARBA00011270"/>
    </source>
</evidence>
<dbReference type="HAMAP" id="MF_00131">
    <property type="entry name" value="Trp_synth_alpha"/>
    <property type="match status" value="1"/>
</dbReference>
<dbReference type="NCBIfam" id="TIGR00262">
    <property type="entry name" value="trpA"/>
    <property type="match status" value="1"/>
</dbReference>
<dbReference type="InterPro" id="IPR011060">
    <property type="entry name" value="RibuloseP-bd_barrel"/>
</dbReference>
<evidence type="ECO:0000313" key="10">
    <source>
        <dbReference type="EMBL" id="HIS73461.1"/>
    </source>
</evidence>
<evidence type="ECO:0000313" key="11">
    <source>
        <dbReference type="Proteomes" id="UP000886865"/>
    </source>
</evidence>
<dbReference type="GO" id="GO:0004834">
    <property type="term" value="F:tryptophan synthase activity"/>
    <property type="evidence" value="ECO:0007669"/>
    <property type="project" value="UniProtKB-UniRule"/>
</dbReference>
<organism evidence="10 11">
    <name type="scientific">Candidatus Galligastranaerophilus intestinavium</name>
    <dbReference type="NCBI Taxonomy" id="2840836"/>
    <lineage>
        <taxon>Bacteria</taxon>
        <taxon>Candidatus Galligastranaerophilus</taxon>
    </lineage>
</organism>
<dbReference type="PANTHER" id="PTHR43406:SF1">
    <property type="entry name" value="TRYPTOPHAN SYNTHASE ALPHA CHAIN, CHLOROPLASTIC"/>
    <property type="match status" value="1"/>
</dbReference>
<comment type="catalytic activity">
    <reaction evidence="7 8">
        <text>(1S,2R)-1-C-(indol-3-yl)glycerol 3-phosphate + L-serine = D-glyceraldehyde 3-phosphate + L-tryptophan + H2O</text>
        <dbReference type="Rhea" id="RHEA:10532"/>
        <dbReference type="ChEBI" id="CHEBI:15377"/>
        <dbReference type="ChEBI" id="CHEBI:33384"/>
        <dbReference type="ChEBI" id="CHEBI:57912"/>
        <dbReference type="ChEBI" id="CHEBI:58866"/>
        <dbReference type="ChEBI" id="CHEBI:59776"/>
        <dbReference type="EC" id="4.2.1.20"/>
    </reaction>
</comment>
<comment type="caution">
    <text evidence="10">The sequence shown here is derived from an EMBL/GenBank/DDBJ whole genome shotgun (WGS) entry which is preliminary data.</text>
</comment>
<keyword evidence="6 8" id="KW-0456">Lyase</keyword>
<dbReference type="InterPro" id="IPR013785">
    <property type="entry name" value="Aldolase_TIM"/>
</dbReference>
<dbReference type="EC" id="4.2.1.20" evidence="8"/>
<evidence type="ECO:0000256" key="4">
    <source>
        <dbReference type="ARBA" id="ARBA00022822"/>
    </source>
</evidence>
<dbReference type="SUPFAM" id="SSF51366">
    <property type="entry name" value="Ribulose-phoshate binding barrel"/>
    <property type="match status" value="1"/>
</dbReference>
<evidence type="ECO:0000256" key="9">
    <source>
        <dbReference type="RuleBase" id="RU003662"/>
    </source>
</evidence>
<feature type="active site" description="Proton acceptor" evidence="8">
    <location>
        <position position="43"/>
    </location>
</feature>
<keyword evidence="4 8" id="KW-0822">Tryptophan biosynthesis</keyword>
<dbReference type="Proteomes" id="UP000886865">
    <property type="component" value="Unassembled WGS sequence"/>
</dbReference>
<dbReference type="GO" id="GO:0005829">
    <property type="term" value="C:cytosol"/>
    <property type="evidence" value="ECO:0007669"/>
    <property type="project" value="TreeGrafter"/>
</dbReference>
<sequence>MSKLSEAFRNKTLTAFLTAGDPDINSTEDFVMQMVRAGVDIVEISIPFSDPIAENEVVQASTLRALKVGITIDNVFELVESLRKKTDVAIVFLTYLNPIFNYGYELFFQKCNKLGVEGVIIPDLPYEEKEEVQTFAQKYGVDVICILTVEPKERVRKIACCAGGFIYLISPFNSPTSKQEDLQNLKETIKEIKKVTNTPLVLGFGTPSSNDIKIAKELSQGLVVGSKIVRIIAQYGKNASEKIYEYVKTLKDAL</sequence>
<evidence type="ECO:0000256" key="7">
    <source>
        <dbReference type="ARBA" id="ARBA00049047"/>
    </source>
</evidence>
<reference evidence="10" key="1">
    <citation type="submission" date="2020-10" db="EMBL/GenBank/DDBJ databases">
        <authorList>
            <person name="Gilroy R."/>
        </authorList>
    </citation>
    <scope>NUCLEOTIDE SEQUENCE</scope>
    <source>
        <strain evidence="10">CHK152-2871</strain>
    </source>
</reference>
<comment type="pathway">
    <text evidence="1 8">Amino-acid biosynthesis; L-tryptophan biosynthesis; L-tryptophan from chorismate: step 5/5.</text>
</comment>
<accession>A0A9D1JWX8</accession>
<dbReference type="CDD" id="cd04724">
    <property type="entry name" value="Tryptophan_synthase_alpha"/>
    <property type="match status" value="1"/>
</dbReference>
<dbReference type="Gene3D" id="3.20.20.70">
    <property type="entry name" value="Aldolase class I"/>
    <property type="match status" value="1"/>
</dbReference>
<protein>
    <recommendedName>
        <fullName evidence="8">Tryptophan synthase alpha chain</fullName>
        <ecNumber evidence="8">4.2.1.20</ecNumber>
    </recommendedName>
</protein>
<comment type="subunit">
    <text evidence="2 8">Tetramer of two alpha and two beta chains.</text>
</comment>
<dbReference type="AlphaFoldDB" id="A0A9D1JWX8"/>
<evidence type="ECO:0000256" key="6">
    <source>
        <dbReference type="ARBA" id="ARBA00023239"/>
    </source>
</evidence>
<dbReference type="PANTHER" id="PTHR43406">
    <property type="entry name" value="TRYPTOPHAN SYNTHASE, ALPHA CHAIN"/>
    <property type="match status" value="1"/>
</dbReference>
<gene>
    <name evidence="8" type="primary">trpA</name>
    <name evidence="10" type="ORF">IAA86_00390</name>
</gene>
<reference evidence="10" key="2">
    <citation type="journal article" date="2021" name="PeerJ">
        <title>Extensive microbial diversity within the chicken gut microbiome revealed by metagenomics and culture.</title>
        <authorList>
            <person name="Gilroy R."/>
            <person name="Ravi A."/>
            <person name="Getino M."/>
            <person name="Pursley I."/>
            <person name="Horton D.L."/>
            <person name="Alikhan N.F."/>
            <person name="Baker D."/>
            <person name="Gharbi K."/>
            <person name="Hall N."/>
            <person name="Watson M."/>
            <person name="Adriaenssens E.M."/>
            <person name="Foster-Nyarko E."/>
            <person name="Jarju S."/>
            <person name="Secka A."/>
            <person name="Antonio M."/>
            <person name="Oren A."/>
            <person name="Chaudhuri R.R."/>
            <person name="La Ragione R."/>
            <person name="Hildebrand F."/>
            <person name="Pallen M.J."/>
        </authorList>
    </citation>
    <scope>NUCLEOTIDE SEQUENCE</scope>
    <source>
        <strain evidence="10">CHK152-2871</strain>
    </source>
</reference>
<keyword evidence="5 8" id="KW-0057">Aromatic amino acid biosynthesis</keyword>
<evidence type="ECO:0000256" key="5">
    <source>
        <dbReference type="ARBA" id="ARBA00023141"/>
    </source>
</evidence>
<keyword evidence="3 8" id="KW-0028">Amino-acid biosynthesis</keyword>
<comment type="similarity">
    <text evidence="8 9">Belongs to the TrpA family.</text>
</comment>
<evidence type="ECO:0000256" key="3">
    <source>
        <dbReference type="ARBA" id="ARBA00022605"/>
    </source>
</evidence>
<evidence type="ECO:0000256" key="8">
    <source>
        <dbReference type="HAMAP-Rule" id="MF_00131"/>
    </source>
</evidence>
<proteinExistence type="inferred from homology"/>
<evidence type="ECO:0000256" key="1">
    <source>
        <dbReference type="ARBA" id="ARBA00004733"/>
    </source>
</evidence>
<name>A0A9D1JWX8_9BACT</name>